<protein>
    <submittedName>
        <fullName evidence="1">Uncharacterized protein</fullName>
    </submittedName>
</protein>
<proteinExistence type="predicted"/>
<sequence>MALNLHTPQDRFDAYKALGAKPIAHLDGTRELIVGVLSLPSASSVVTQKVEEDGFQRHRRG</sequence>
<accession>A0A6J4Q361</accession>
<organism evidence="1">
    <name type="scientific">uncultured Rubrobacteraceae bacterium</name>
    <dbReference type="NCBI Taxonomy" id="349277"/>
    <lineage>
        <taxon>Bacteria</taxon>
        <taxon>Bacillati</taxon>
        <taxon>Actinomycetota</taxon>
        <taxon>Rubrobacteria</taxon>
        <taxon>Rubrobacterales</taxon>
        <taxon>Rubrobacteraceae</taxon>
        <taxon>environmental samples</taxon>
    </lineage>
</organism>
<name>A0A6J4Q361_9ACTN</name>
<evidence type="ECO:0000313" key="1">
    <source>
        <dbReference type="EMBL" id="CAA9429463.1"/>
    </source>
</evidence>
<dbReference type="AlphaFoldDB" id="A0A6J4Q361"/>
<gene>
    <name evidence="1" type="ORF">AVDCRST_MAG78-1587</name>
</gene>
<reference evidence="1" key="1">
    <citation type="submission" date="2020-02" db="EMBL/GenBank/DDBJ databases">
        <authorList>
            <person name="Meier V. D."/>
        </authorList>
    </citation>
    <scope>NUCLEOTIDE SEQUENCE</scope>
    <source>
        <strain evidence="1">AVDCRST_MAG78</strain>
    </source>
</reference>
<dbReference type="EMBL" id="CADCVB010000105">
    <property type="protein sequence ID" value="CAA9429463.1"/>
    <property type="molecule type" value="Genomic_DNA"/>
</dbReference>